<dbReference type="InterPro" id="IPR009038">
    <property type="entry name" value="GOLD_dom"/>
</dbReference>
<dbReference type="AlphaFoldDB" id="A0A8H7BM84"/>
<evidence type="ECO:0000259" key="1">
    <source>
        <dbReference type="Pfam" id="PF01105"/>
    </source>
</evidence>
<dbReference type="EMBL" id="JABAYA010000055">
    <property type="protein sequence ID" value="KAF7727502.1"/>
    <property type="molecule type" value="Genomic_DNA"/>
</dbReference>
<comment type="caution">
    <text evidence="2">The sequence shown here is derived from an EMBL/GenBank/DDBJ whole genome shotgun (WGS) entry which is preliminary data.</text>
</comment>
<dbReference type="OrthoDB" id="759142at2759"/>
<organism evidence="2 3">
    <name type="scientific">Apophysomyces ossiformis</name>
    <dbReference type="NCBI Taxonomy" id="679940"/>
    <lineage>
        <taxon>Eukaryota</taxon>
        <taxon>Fungi</taxon>
        <taxon>Fungi incertae sedis</taxon>
        <taxon>Mucoromycota</taxon>
        <taxon>Mucoromycotina</taxon>
        <taxon>Mucoromycetes</taxon>
        <taxon>Mucorales</taxon>
        <taxon>Mucorineae</taxon>
        <taxon>Mucoraceae</taxon>
        <taxon>Apophysomyces</taxon>
    </lineage>
</organism>
<evidence type="ECO:0000313" key="3">
    <source>
        <dbReference type="Proteomes" id="UP000605846"/>
    </source>
</evidence>
<evidence type="ECO:0000313" key="2">
    <source>
        <dbReference type="EMBL" id="KAF7727502.1"/>
    </source>
</evidence>
<dbReference type="Proteomes" id="UP000605846">
    <property type="component" value="Unassembled WGS sequence"/>
</dbReference>
<keyword evidence="3" id="KW-1185">Reference proteome</keyword>
<dbReference type="Pfam" id="PF01105">
    <property type="entry name" value="EMP24_GP25L"/>
    <property type="match status" value="1"/>
</dbReference>
<name>A0A8H7BM84_9FUNG</name>
<gene>
    <name evidence="2" type="primary">ERV25_2</name>
    <name evidence="2" type="ORF">EC973_007480</name>
</gene>
<feature type="domain" description="GOLD" evidence="1">
    <location>
        <begin position="9"/>
        <end position="112"/>
    </location>
</feature>
<sequence>MQILDDKEEPNIYANKRNANEGFRQAFTTRTEGTVSVCFKNYFSEGLNEQTGVSRPVGLEFEIGGLDFDRLAKIEALGPLELELRKLESVVKEIIEEMGYLQRREARLRDTNAGKYYIYATSSEESV</sequence>
<accession>A0A8H7BM84</accession>
<reference evidence="2" key="1">
    <citation type="submission" date="2020-01" db="EMBL/GenBank/DDBJ databases">
        <title>Genome Sequencing of Three Apophysomyces-Like Fungal Strains Confirms a Novel Fungal Genus in the Mucoromycota with divergent Burkholderia-like Endosymbiotic Bacteria.</title>
        <authorList>
            <person name="Stajich J.E."/>
            <person name="Macias A.M."/>
            <person name="Carter-House D."/>
            <person name="Lovett B."/>
            <person name="Kasson L.R."/>
            <person name="Berry K."/>
            <person name="Grigoriev I."/>
            <person name="Chang Y."/>
            <person name="Spatafora J."/>
            <person name="Kasson M.T."/>
        </authorList>
    </citation>
    <scope>NUCLEOTIDE SEQUENCE</scope>
    <source>
        <strain evidence="2">NRRL A-21654</strain>
    </source>
</reference>
<protein>
    <submittedName>
        <fullName evidence="2">Vesicle coat component</fullName>
    </submittedName>
</protein>
<proteinExistence type="predicted"/>